<dbReference type="EMBL" id="CAJGYO010000006">
    <property type="protein sequence ID" value="CAD6238419.1"/>
    <property type="molecule type" value="Genomic_DNA"/>
</dbReference>
<feature type="compositionally biased region" description="Basic residues" evidence="6">
    <location>
        <begin position="298"/>
        <end position="310"/>
    </location>
</feature>
<feature type="region of interest" description="Disordered" evidence="6">
    <location>
        <begin position="1"/>
        <end position="25"/>
    </location>
</feature>
<evidence type="ECO:0000256" key="2">
    <source>
        <dbReference type="ARBA" id="ARBA00004881"/>
    </source>
</evidence>
<dbReference type="Proteomes" id="UP000604825">
    <property type="component" value="Unassembled WGS sequence"/>
</dbReference>
<comment type="caution">
    <text evidence="9">The sequence shown here is derived from an EMBL/GenBank/DDBJ whole genome shotgun (WGS) entry which is preliminary data.</text>
</comment>
<dbReference type="InterPro" id="IPR007657">
    <property type="entry name" value="Glycosyltransferase_61"/>
</dbReference>
<protein>
    <recommendedName>
        <fullName evidence="8">Glycosyltransferase 61 catalytic domain-containing protein</fullName>
    </recommendedName>
</protein>
<evidence type="ECO:0000259" key="8">
    <source>
        <dbReference type="Pfam" id="PF04577"/>
    </source>
</evidence>
<dbReference type="GO" id="GO:0016763">
    <property type="term" value="F:pentosyltransferase activity"/>
    <property type="evidence" value="ECO:0007669"/>
    <property type="project" value="UniProtKB-ARBA"/>
</dbReference>
<evidence type="ECO:0000256" key="4">
    <source>
        <dbReference type="ARBA" id="ARBA00022679"/>
    </source>
</evidence>
<reference evidence="9" key="1">
    <citation type="submission" date="2020-10" db="EMBL/GenBank/DDBJ databases">
        <authorList>
            <person name="Han B."/>
            <person name="Lu T."/>
            <person name="Zhao Q."/>
            <person name="Huang X."/>
            <person name="Zhao Y."/>
        </authorList>
    </citation>
    <scope>NUCLEOTIDE SEQUENCE</scope>
</reference>
<evidence type="ECO:0000313" key="9">
    <source>
        <dbReference type="EMBL" id="CAD6238419.1"/>
    </source>
</evidence>
<evidence type="ECO:0000313" key="10">
    <source>
        <dbReference type="Proteomes" id="UP000604825"/>
    </source>
</evidence>
<comment type="pathway">
    <text evidence="2">Glycan metabolism.</text>
</comment>
<keyword evidence="4" id="KW-0808">Transferase</keyword>
<evidence type="ECO:0000256" key="6">
    <source>
        <dbReference type="SAM" id="MobiDB-lite"/>
    </source>
</evidence>
<dbReference type="OrthoDB" id="529273at2759"/>
<dbReference type="InterPro" id="IPR049625">
    <property type="entry name" value="Glyco_transf_61_cat"/>
</dbReference>
<keyword evidence="5" id="KW-0325">Glycoprotein</keyword>
<feature type="compositionally biased region" description="Low complexity" evidence="6">
    <location>
        <begin position="15"/>
        <end position="24"/>
    </location>
</feature>
<keyword evidence="7" id="KW-0812">Transmembrane</keyword>
<gene>
    <name evidence="9" type="ORF">NCGR_LOCUS25656</name>
</gene>
<dbReference type="PANTHER" id="PTHR20961">
    <property type="entry name" value="GLYCOSYLTRANSFERASE"/>
    <property type="match status" value="1"/>
</dbReference>
<keyword evidence="7" id="KW-1133">Transmembrane helix</keyword>
<name>A0A811PCU8_9POAL</name>
<sequence length="443" mass="49410">MIHHHSPQKGEAAAEDPLPLPAEESGGVKMKELRGRLADYACQHRKHGHDALLRMLAGFTLVSCLLLLLPGSPVSAIMDELLQLGRRARHDDEGPAPPCADVANGTLCCDRTALRTDVCVMRGDVRTQAASHSLFVLLPPNSNSSRPATDERIRPYTRKWESSIMSTIDELRLRSAPEGDAAAPCDVRHDVPAVVFSTGGYTGNVYHEFNDGIIPLYITTRNYNKKVVFVMLEYHDWWMTKYGHIVEQLSDHPPIDFTNDRRTHCFPEAVVGLRIHDELATDATIVKEEEKEAAAARRQQRHRSSKRSRRTKTDEGDKPRLTIISRNGSRAIENEAELVRAAAGAGFRVAVLQPRQDTELAKMYRALNASDVMVGVHGAAMTHFLLMRPGSVFIQVVPLGTDWAAETYYGEPARRLGLRYMPYKILPSESSLRAVRQRRPGAD</sequence>
<keyword evidence="7" id="KW-0472">Membrane</keyword>
<feature type="region of interest" description="Disordered" evidence="6">
    <location>
        <begin position="290"/>
        <end position="324"/>
    </location>
</feature>
<keyword evidence="3" id="KW-0328">Glycosyltransferase</keyword>
<dbReference type="AlphaFoldDB" id="A0A811PCU8"/>
<feature type="compositionally biased region" description="Basic and acidic residues" evidence="6">
    <location>
        <begin position="311"/>
        <end position="320"/>
    </location>
</feature>
<feature type="domain" description="Glycosyltransferase 61 catalytic" evidence="8">
    <location>
        <begin position="281"/>
        <end position="394"/>
    </location>
</feature>
<dbReference type="PANTHER" id="PTHR20961:SF124">
    <property type="entry name" value="GLYCOSYLTRANSFERASE"/>
    <property type="match status" value="1"/>
</dbReference>
<comment type="subcellular location">
    <subcellularLocation>
        <location evidence="1">Golgi apparatus membrane</location>
        <topology evidence="1">Single-pass type II membrane protein</topology>
    </subcellularLocation>
</comment>
<evidence type="ECO:0000256" key="7">
    <source>
        <dbReference type="SAM" id="Phobius"/>
    </source>
</evidence>
<evidence type="ECO:0000256" key="1">
    <source>
        <dbReference type="ARBA" id="ARBA00004323"/>
    </source>
</evidence>
<dbReference type="Pfam" id="PF04577">
    <property type="entry name" value="Glyco_transf_61"/>
    <property type="match status" value="1"/>
</dbReference>
<dbReference type="GO" id="GO:0000139">
    <property type="term" value="C:Golgi membrane"/>
    <property type="evidence" value="ECO:0007669"/>
    <property type="project" value="UniProtKB-SubCell"/>
</dbReference>
<organism evidence="9 10">
    <name type="scientific">Miscanthus lutarioriparius</name>
    <dbReference type="NCBI Taxonomy" id="422564"/>
    <lineage>
        <taxon>Eukaryota</taxon>
        <taxon>Viridiplantae</taxon>
        <taxon>Streptophyta</taxon>
        <taxon>Embryophyta</taxon>
        <taxon>Tracheophyta</taxon>
        <taxon>Spermatophyta</taxon>
        <taxon>Magnoliopsida</taxon>
        <taxon>Liliopsida</taxon>
        <taxon>Poales</taxon>
        <taxon>Poaceae</taxon>
        <taxon>PACMAD clade</taxon>
        <taxon>Panicoideae</taxon>
        <taxon>Andropogonodae</taxon>
        <taxon>Andropogoneae</taxon>
        <taxon>Saccharinae</taxon>
        <taxon>Miscanthus</taxon>
    </lineage>
</organism>
<evidence type="ECO:0000256" key="3">
    <source>
        <dbReference type="ARBA" id="ARBA00022676"/>
    </source>
</evidence>
<feature type="transmembrane region" description="Helical" evidence="7">
    <location>
        <begin position="51"/>
        <end position="69"/>
    </location>
</feature>
<keyword evidence="10" id="KW-1185">Reference proteome</keyword>
<accession>A0A811PCU8</accession>
<proteinExistence type="predicted"/>
<evidence type="ECO:0000256" key="5">
    <source>
        <dbReference type="ARBA" id="ARBA00023180"/>
    </source>
</evidence>